<dbReference type="InterPro" id="IPR043690">
    <property type="entry name" value="RimI"/>
</dbReference>
<dbReference type="GO" id="GO:0005840">
    <property type="term" value="C:ribosome"/>
    <property type="evidence" value="ECO:0007669"/>
    <property type="project" value="UniProtKB-KW"/>
</dbReference>
<feature type="active site" description="Proton donor" evidence="5">
    <location>
        <position position="122"/>
    </location>
</feature>
<keyword evidence="4 5" id="KW-0012">Acyltransferase</keyword>
<evidence type="ECO:0000256" key="6">
    <source>
        <dbReference type="RuleBase" id="RU363094"/>
    </source>
</evidence>
<evidence type="ECO:0000256" key="5">
    <source>
        <dbReference type="HAMAP-Rule" id="MF_02210"/>
    </source>
</evidence>
<dbReference type="Gene3D" id="3.40.630.30">
    <property type="match status" value="1"/>
</dbReference>
<dbReference type="CDD" id="cd04301">
    <property type="entry name" value="NAT_SF"/>
    <property type="match status" value="1"/>
</dbReference>
<dbReference type="EC" id="2.3.1.266" evidence="5 6"/>
<dbReference type="RefSeq" id="WP_090829246.1">
    <property type="nucleotide sequence ID" value="NZ_FOBH01000011.1"/>
</dbReference>
<comment type="similarity">
    <text evidence="1 5 6">Belongs to the acetyltransferase family. RimI subfamily.</text>
</comment>
<dbReference type="InterPro" id="IPR000182">
    <property type="entry name" value="GNAT_dom"/>
</dbReference>
<dbReference type="AlphaFoldDB" id="A0A1H7QB67"/>
<dbReference type="InterPro" id="IPR006464">
    <property type="entry name" value="AcTrfase_RimI/Ard1"/>
</dbReference>
<dbReference type="GO" id="GO:0008999">
    <property type="term" value="F:protein-N-terminal-alanine acetyltransferase activity"/>
    <property type="evidence" value="ECO:0007669"/>
    <property type="project" value="UniProtKB-UniRule"/>
</dbReference>
<evidence type="ECO:0000259" key="7">
    <source>
        <dbReference type="PROSITE" id="PS51186"/>
    </source>
</evidence>
<evidence type="ECO:0000313" key="9">
    <source>
        <dbReference type="Proteomes" id="UP000198620"/>
    </source>
</evidence>
<dbReference type="InterPro" id="IPR016181">
    <property type="entry name" value="Acyl_CoA_acyltransferase"/>
</dbReference>
<dbReference type="PANTHER" id="PTHR43420">
    <property type="entry name" value="ACETYLTRANSFERASE"/>
    <property type="match status" value="1"/>
</dbReference>
<protein>
    <recommendedName>
        <fullName evidence="5 6">[Ribosomal protein bS18]-alanine N-acetyltransferase</fullName>
        <ecNumber evidence="5 6">2.3.1.266</ecNumber>
    </recommendedName>
</protein>
<name>A0A1H7QB67_9PROT</name>
<evidence type="ECO:0000313" key="8">
    <source>
        <dbReference type="EMBL" id="SEL45350.1"/>
    </source>
</evidence>
<gene>
    <name evidence="5" type="primary">rimI</name>
    <name evidence="8" type="ORF">SAMN05216387_11161</name>
</gene>
<evidence type="ECO:0000256" key="2">
    <source>
        <dbReference type="ARBA" id="ARBA00022490"/>
    </source>
</evidence>
<comment type="caution">
    <text evidence="5">Lacks conserved residue(s) required for the propagation of feature annotation.</text>
</comment>
<dbReference type="Pfam" id="PF00583">
    <property type="entry name" value="Acetyltransf_1"/>
    <property type="match status" value="1"/>
</dbReference>
<comment type="function">
    <text evidence="5 6">Acetylates the N-terminal alanine of ribosomal protein bS18.</text>
</comment>
<dbReference type="InterPro" id="IPR050680">
    <property type="entry name" value="YpeA/RimI_acetyltransf"/>
</dbReference>
<accession>A0A1H7QB67</accession>
<keyword evidence="3 5" id="KW-0808">Transferase</keyword>
<reference evidence="8 9" key="1">
    <citation type="submission" date="2016-10" db="EMBL/GenBank/DDBJ databases">
        <authorList>
            <person name="de Groot N.N."/>
        </authorList>
    </citation>
    <scope>NUCLEOTIDE SEQUENCE [LARGE SCALE GENOMIC DNA]</scope>
    <source>
        <strain evidence="8 9">Nv1</strain>
    </source>
</reference>
<dbReference type="NCBIfam" id="TIGR01575">
    <property type="entry name" value="rimI"/>
    <property type="match status" value="1"/>
</dbReference>
<keyword evidence="8" id="KW-0689">Ribosomal protein</keyword>
<dbReference type="PROSITE" id="PS51186">
    <property type="entry name" value="GNAT"/>
    <property type="match status" value="1"/>
</dbReference>
<feature type="binding site" evidence="5">
    <location>
        <position position="115"/>
    </location>
    <ligand>
        <name>acetyl-CoA</name>
        <dbReference type="ChEBI" id="CHEBI:57288"/>
    </ligand>
</feature>
<organism evidence="8 9">
    <name type="scientific">Nitrosovibrio tenuis</name>
    <dbReference type="NCBI Taxonomy" id="1233"/>
    <lineage>
        <taxon>Bacteria</taxon>
        <taxon>Pseudomonadati</taxon>
        <taxon>Pseudomonadota</taxon>
        <taxon>Betaproteobacteria</taxon>
        <taxon>Nitrosomonadales</taxon>
        <taxon>Nitrosomonadaceae</taxon>
        <taxon>Nitrosovibrio</taxon>
    </lineage>
</organism>
<keyword evidence="8" id="KW-0687">Ribonucleoprotein</keyword>
<dbReference type="GO" id="GO:0005737">
    <property type="term" value="C:cytoplasm"/>
    <property type="evidence" value="ECO:0007669"/>
    <property type="project" value="UniProtKB-SubCell"/>
</dbReference>
<dbReference type="STRING" id="1233.SAMN05216387_11161"/>
<keyword evidence="2 5" id="KW-0963">Cytoplasm</keyword>
<dbReference type="SUPFAM" id="SSF55729">
    <property type="entry name" value="Acyl-CoA N-acyltransferases (Nat)"/>
    <property type="match status" value="1"/>
</dbReference>
<comment type="subcellular location">
    <subcellularLocation>
        <location evidence="5 6">Cytoplasm</location>
    </subcellularLocation>
</comment>
<dbReference type="Proteomes" id="UP000198620">
    <property type="component" value="Unassembled WGS sequence"/>
</dbReference>
<evidence type="ECO:0000256" key="1">
    <source>
        <dbReference type="ARBA" id="ARBA00005395"/>
    </source>
</evidence>
<dbReference type="OrthoDB" id="9796919at2"/>
<comment type="catalytic activity">
    <reaction evidence="5 6">
        <text>N-terminal L-alanyl-[ribosomal protein bS18] + acetyl-CoA = N-terminal N(alpha)-acetyl-L-alanyl-[ribosomal protein bS18] + CoA + H(+)</text>
        <dbReference type="Rhea" id="RHEA:43756"/>
        <dbReference type="Rhea" id="RHEA-COMP:10676"/>
        <dbReference type="Rhea" id="RHEA-COMP:10677"/>
        <dbReference type="ChEBI" id="CHEBI:15378"/>
        <dbReference type="ChEBI" id="CHEBI:57287"/>
        <dbReference type="ChEBI" id="CHEBI:57288"/>
        <dbReference type="ChEBI" id="CHEBI:64718"/>
        <dbReference type="ChEBI" id="CHEBI:83683"/>
        <dbReference type="EC" id="2.3.1.266"/>
    </reaction>
</comment>
<proteinExistence type="inferred from homology"/>
<evidence type="ECO:0000256" key="4">
    <source>
        <dbReference type="ARBA" id="ARBA00023315"/>
    </source>
</evidence>
<feature type="domain" description="N-acetyltransferase" evidence="7">
    <location>
        <begin position="9"/>
        <end position="153"/>
    </location>
</feature>
<feature type="binding site" evidence="5">
    <location>
        <begin position="84"/>
        <end position="89"/>
    </location>
    <ligand>
        <name>acetyl-CoA</name>
        <dbReference type="ChEBI" id="CHEBI:57288"/>
    </ligand>
</feature>
<dbReference type="EMBL" id="FOBH01000011">
    <property type="protein sequence ID" value="SEL45350.1"/>
    <property type="molecule type" value="Genomic_DNA"/>
</dbReference>
<sequence>MSAQLQEIPKIRRMLLSDLDAVVAIEREVFLFPWTRGNFSDSMNSGYHCLVLDLSGHLFGYGVMTIGAEEAHLLTLSIAAGSQRKGWGERLLRRFIQIAKDQRARSMFLDVRESNHAAARLYERIGFRQIGKRRDYYPAMGGREDSLVMELML</sequence>
<dbReference type="HAMAP" id="MF_02210">
    <property type="entry name" value="RimI"/>
    <property type="match status" value="1"/>
</dbReference>
<keyword evidence="9" id="KW-1185">Reference proteome</keyword>
<evidence type="ECO:0000256" key="3">
    <source>
        <dbReference type="ARBA" id="ARBA00022679"/>
    </source>
</evidence>